<reference evidence="1" key="1">
    <citation type="submission" date="2021-01" db="EMBL/GenBank/DDBJ databases">
        <authorList>
            <person name="Kaushik A."/>
        </authorList>
    </citation>
    <scope>NUCLEOTIDE SEQUENCE</scope>
    <source>
        <strain evidence="1">AG1-1C</strain>
    </source>
</reference>
<dbReference type="Gene3D" id="1.10.630.10">
    <property type="entry name" value="Cytochrome P450"/>
    <property type="match status" value="1"/>
</dbReference>
<proteinExistence type="predicted"/>
<comment type="caution">
    <text evidence="1">The sequence shown here is derived from an EMBL/GenBank/DDBJ whole genome shotgun (WGS) entry which is preliminary data.</text>
</comment>
<organism evidence="1 2">
    <name type="scientific">Rhizoctonia solani</name>
    <dbReference type="NCBI Taxonomy" id="456999"/>
    <lineage>
        <taxon>Eukaryota</taxon>
        <taxon>Fungi</taxon>
        <taxon>Dikarya</taxon>
        <taxon>Basidiomycota</taxon>
        <taxon>Agaricomycotina</taxon>
        <taxon>Agaricomycetes</taxon>
        <taxon>Cantharellales</taxon>
        <taxon>Ceratobasidiaceae</taxon>
        <taxon>Rhizoctonia</taxon>
    </lineage>
</organism>
<dbReference type="EMBL" id="CAJMWS010000461">
    <property type="protein sequence ID" value="CAE6445655.1"/>
    <property type="molecule type" value="Genomic_DNA"/>
</dbReference>
<dbReference type="GO" id="GO:0004497">
    <property type="term" value="F:monooxygenase activity"/>
    <property type="evidence" value="ECO:0007669"/>
    <property type="project" value="InterPro"/>
</dbReference>
<dbReference type="SUPFAM" id="SSF48264">
    <property type="entry name" value="Cytochrome P450"/>
    <property type="match status" value="1"/>
</dbReference>
<dbReference type="Proteomes" id="UP000663846">
    <property type="component" value="Unassembled WGS sequence"/>
</dbReference>
<sequence>MSETRFPVDYSQVQPFLNKVADFLQTYPLESYVALAAAALGSYTLRHLITPAYYPNIDVPSSKSVTFGHLFDIFSPEGIPFHDQLQDRYGSVSRVRGMFGKENLFVSDPRFLHEVLVRGVNVTFRHTQFFYDFFKISLGMGLFATKGTVVVVMSVSFTKQPLEDIHRAQRKDIGSAQGREIDILKWCSAIALELIGQARLGHTFGVLKGVELTYSLAAKNFLPALMKLLPLQAFFPFLYNLQPTALQSKLAEWAPLPSIWKINEIIDVQDEQAVVDLTCHVKGAYKAQTMLRT</sequence>
<name>A0A8H3B1E6_9AGAM</name>
<accession>A0A8H3B1E6</accession>
<evidence type="ECO:0000313" key="2">
    <source>
        <dbReference type="Proteomes" id="UP000663846"/>
    </source>
</evidence>
<dbReference type="GO" id="GO:0016705">
    <property type="term" value="F:oxidoreductase activity, acting on paired donors, with incorporation or reduction of molecular oxygen"/>
    <property type="evidence" value="ECO:0007669"/>
    <property type="project" value="InterPro"/>
</dbReference>
<feature type="non-terminal residue" evidence="1">
    <location>
        <position position="1"/>
    </location>
</feature>
<dbReference type="AlphaFoldDB" id="A0A8H3B1E6"/>
<gene>
    <name evidence="1" type="ORF">RDB_LOCUS137787</name>
</gene>
<dbReference type="GO" id="GO:0005506">
    <property type="term" value="F:iron ion binding"/>
    <property type="evidence" value="ECO:0007669"/>
    <property type="project" value="InterPro"/>
</dbReference>
<evidence type="ECO:0000313" key="1">
    <source>
        <dbReference type="EMBL" id="CAE6445655.1"/>
    </source>
</evidence>
<dbReference type="GO" id="GO:0020037">
    <property type="term" value="F:heme binding"/>
    <property type="evidence" value="ECO:0007669"/>
    <property type="project" value="InterPro"/>
</dbReference>
<protein>
    <submittedName>
        <fullName evidence="1">Uncharacterized protein</fullName>
    </submittedName>
</protein>
<dbReference type="InterPro" id="IPR036396">
    <property type="entry name" value="Cyt_P450_sf"/>
</dbReference>